<dbReference type="Pfam" id="PF00520">
    <property type="entry name" value="Ion_trans"/>
    <property type="match status" value="1"/>
</dbReference>
<dbReference type="OrthoDB" id="540657at2759"/>
<dbReference type="InterPro" id="IPR005821">
    <property type="entry name" value="Ion_trans_dom"/>
</dbReference>
<gene>
    <name evidence="7" type="ORF">OSTQU699_LOCUS2119</name>
</gene>
<reference evidence="7" key="1">
    <citation type="submission" date="2020-12" db="EMBL/GenBank/DDBJ databases">
        <authorList>
            <person name="Iha C."/>
        </authorList>
    </citation>
    <scope>NUCLEOTIDE SEQUENCE</scope>
</reference>
<dbReference type="PANTHER" id="PTHR47823:SF9">
    <property type="entry name" value="CHROMOSOME UNDETERMINED SCAFFOLD_10, WHOLE GENOME SHOTGUN SEQUENCE"/>
    <property type="match status" value="1"/>
</dbReference>
<evidence type="ECO:0000256" key="2">
    <source>
        <dbReference type="ARBA" id="ARBA00022692"/>
    </source>
</evidence>
<name>A0A8S1ISA2_9CHLO</name>
<accession>A0A8S1ISA2</accession>
<evidence type="ECO:0000256" key="5">
    <source>
        <dbReference type="SAM" id="Phobius"/>
    </source>
</evidence>
<feature type="transmembrane region" description="Helical" evidence="5">
    <location>
        <begin position="40"/>
        <end position="65"/>
    </location>
</feature>
<proteinExistence type="predicted"/>
<feature type="non-terminal residue" evidence="7">
    <location>
        <position position="157"/>
    </location>
</feature>
<keyword evidence="4 5" id="KW-0472">Membrane</keyword>
<dbReference type="EMBL" id="CAJHUC010000539">
    <property type="protein sequence ID" value="CAD7696757.1"/>
    <property type="molecule type" value="Genomic_DNA"/>
</dbReference>
<keyword evidence="2 5" id="KW-0812">Transmembrane</keyword>
<evidence type="ECO:0000313" key="7">
    <source>
        <dbReference type="EMBL" id="CAD7696757.1"/>
    </source>
</evidence>
<dbReference type="SUPFAM" id="SSF81324">
    <property type="entry name" value="Voltage-gated potassium channels"/>
    <property type="match status" value="1"/>
</dbReference>
<dbReference type="Proteomes" id="UP000708148">
    <property type="component" value="Unassembled WGS sequence"/>
</dbReference>
<organism evidence="7 8">
    <name type="scientific">Ostreobium quekettii</name>
    <dbReference type="NCBI Taxonomy" id="121088"/>
    <lineage>
        <taxon>Eukaryota</taxon>
        <taxon>Viridiplantae</taxon>
        <taxon>Chlorophyta</taxon>
        <taxon>core chlorophytes</taxon>
        <taxon>Ulvophyceae</taxon>
        <taxon>TCBD clade</taxon>
        <taxon>Bryopsidales</taxon>
        <taxon>Ostreobineae</taxon>
        <taxon>Ostreobiaceae</taxon>
        <taxon>Ostreobium</taxon>
    </lineage>
</organism>
<dbReference type="PANTHER" id="PTHR47823">
    <property type="entry name" value="ION_TRANS DOMAIN-CONTAINING PROTEIN"/>
    <property type="match status" value="1"/>
</dbReference>
<evidence type="ECO:0000259" key="6">
    <source>
        <dbReference type="Pfam" id="PF00520"/>
    </source>
</evidence>
<protein>
    <recommendedName>
        <fullName evidence="6">Ion transport domain-containing protein</fullName>
    </recommendedName>
</protein>
<comment type="caution">
    <text evidence="7">The sequence shown here is derived from an EMBL/GenBank/DDBJ whole genome shotgun (WGS) entry which is preliminary data.</text>
</comment>
<dbReference type="AlphaFoldDB" id="A0A8S1ISA2"/>
<evidence type="ECO:0000256" key="1">
    <source>
        <dbReference type="ARBA" id="ARBA00004141"/>
    </source>
</evidence>
<evidence type="ECO:0000313" key="8">
    <source>
        <dbReference type="Proteomes" id="UP000708148"/>
    </source>
</evidence>
<feature type="non-terminal residue" evidence="7">
    <location>
        <position position="1"/>
    </location>
</feature>
<feature type="domain" description="Ion transport" evidence="6">
    <location>
        <begin position="8"/>
        <end position="147"/>
    </location>
</feature>
<keyword evidence="8" id="KW-1185">Reference proteome</keyword>
<dbReference type="GO" id="GO:0005216">
    <property type="term" value="F:monoatomic ion channel activity"/>
    <property type="evidence" value="ECO:0007669"/>
    <property type="project" value="InterPro"/>
</dbReference>
<evidence type="ECO:0000256" key="3">
    <source>
        <dbReference type="ARBA" id="ARBA00022989"/>
    </source>
</evidence>
<feature type="transmembrane region" description="Helical" evidence="5">
    <location>
        <begin position="118"/>
        <end position="136"/>
    </location>
</feature>
<comment type="subcellular location">
    <subcellularLocation>
        <location evidence="1">Membrane</location>
        <topology evidence="1">Multi-pass membrane protein</topology>
    </subcellularLocation>
</comment>
<evidence type="ECO:0000256" key="4">
    <source>
        <dbReference type="ARBA" id="ARBA00023136"/>
    </source>
</evidence>
<dbReference type="Gene3D" id="1.10.287.70">
    <property type="match status" value="1"/>
</dbReference>
<dbReference type="GO" id="GO:0016020">
    <property type="term" value="C:membrane"/>
    <property type="evidence" value="ECO:0007669"/>
    <property type="project" value="UniProtKB-SubCell"/>
</dbReference>
<sequence>ATRVVKLVKILRLLKIVKMLRLFKIPTLLRHLESVFGRGFLRLTSLMSAAILVTHLVACSFHYAAYLAGDDTPTWLTLAGLQDASNYDRYISALYWSMSTLTTVGYGDVTPANSNEKIMSMVGMVVGVTVFAYFMGSTSSMMSSINSSNTRLKKKLL</sequence>
<keyword evidence="3 5" id="KW-1133">Transmembrane helix</keyword>